<dbReference type="AlphaFoldDB" id="A0AA88Y4S3"/>
<sequence>MNEISRTLNHLEDRDQISDQGPHQDGVYNYATNFIKFWLLRRISVIATRSGDGTRILRHWKYAFLLYHNAHKVKYRLEAFLLLAGILALFTERQQHQVIWNRFINLNGGVGKNLDGDYVMELLNKYAKSRVKLIGPNHTPDAVLRIGKTMMFCHDVSRNLENEIGAAPVSRDHKAQDVTSDMQKTVSELLKAKVFHHIPGRNHTSFPNEPSDIFRQFDVAAFHQWLATKKSEYARNKRAF</sequence>
<accession>A0AA88Y4S3</accession>
<feature type="domain" description="DUF6589" evidence="1">
    <location>
        <begin position="16"/>
        <end position="173"/>
    </location>
</feature>
<gene>
    <name evidence="2" type="ORF">FSP39_015784</name>
</gene>
<evidence type="ECO:0000259" key="1">
    <source>
        <dbReference type="Pfam" id="PF20231"/>
    </source>
</evidence>
<name>A0AA88Y4S3_PINIB</name>
<dbReference type="EMBL" id="VSWD01000007">
    <property type="protein sequence ID" value="KAK3098063.1"/>
    <property type="molecule type" value="Genomic_DNA"/>
</dbReference>
<organism evidence="2 3">
    <name type="scientific">Pinctada imbricata</name>
    <name type="common">Atlantic pearl-oyster</name>
    <name type="synonym">Pinctada martensii</name>
    <dbReference type="NCBI Taxonomy" id="66713"/>
    <lineage>
        <taxon>Eukaryota</taxon>
        <taxon>Metazoa</taxon>
        <taxon>Spiralia</taxon>
        <taxon>Lophotrochozoa</taxon>
        <taxon>Mollusca</taxon>
        <taxon>Bivalvia</taxon>
        <taxon>Autobranchia</taxon>
        <taxon>Pteriomorphia</taxon>
        <taxon>Pterioida</taxon>
        <taxon>Pterioidea</taxon>
        <taxon>Pteriidae</taxon>
        <taxon>Pinctada</taxon>
    </lineage>
</organism>
<reference evidence="2" key="1">
    <citation type="submission" date="2019-08" db="EMBL/GenBank/DDBJ databases">
        <title>The improved chromosome-level genome for the pearl oyster Pinctada fucata martensii using PacBio sequencing and Hi-C.</title>
        <authorList>
            <person name="Zheng Z."/>
        </authorList>
    </citation>
    <scope>NUCLEOTIDE SEQUENCE</scope>
    <source>
        <strain evidence="2">ZZ-2019</strain>
        <tissue evidence="2">Adductor muscle</tissue>
    </source>
</reference>
<dbReference type="Pfam" id="PF20231">
    <property type="entry name" value="DUF6589"/>
    <property type="match status" value="1"/>
</dbReference>
<evidence type="ECO:0000313" key="2">
    <source>
        <dbReference type="EMBL" id="KAK3098063.1"/>
    </source>
</evidence>
<comment type="caution">
    <text evidence="2">The sequence shown here is derived from an EMBL/GenBank/DDBJ whole genome shotgun (WGS) entry which is preliminary data.</text>
</comment>
<dbReference type="InterPro" id="IPR046496">
    <property type="entry name" value="DUF6589"/>
</dbReference>
<dbReference type="Proteomes" id="UP001186944">
    <property type="component" value="Unassembled WGS sequence"/>
</dbReference>
<protein>
    <recommendedName>
        <fullName evidence="1">DUF6589 domain-containing protein</fullName>
    </recommendedName>
</protein>
<keyword evidence="3" id="KW-1185">Reference proteome</keyword>
<proteinExistence type="predicted"/>
<evidence type="ECO:0000313" key="3">
    <source>
        <dbReference type="Proteomes" id="UP001186944"/>
    </source>
</evidence>